<gene>
    <name evidence="1" type="ORF">CVT26_013522</name>
</gene>
<reference evidence="1 2" key="1">
    <citation type="journal article" date="2018" name="Evol. Lett.">
        <title>Horizontal gene cluster transfer increased hallucinogenic mushroom diversity.</title>
        <authorList>
            <person name="Reynolds H.T."/>
            <person name="Vijayakumar V."/>
            <person name="Gluck-Thaler E."/>
            <person name="Korotkin H.B."/>
            <person name="Matheny P.B."/>
            <person name="Slot J.C."/>
        </authorList>
    </citation>
    <scope>NUCLEOTIDE SEQUENCE [LARGE SCALE GENOMIC DNA]</scope>
    <source>
        <strain evidence="1 2">SRW20</strain>
    </source>
</reference>
<dbReference type="AlphaFoldDB" id="A0A409Y5P2"/>
<dbReference type="InParanoid" id="A0A409Y5P2"/>
<evidence type="ECO:0000313" key="2">
    <source>
        <dbReference type="Proteomes" id="UP000284706"/>
    </source>
</evidence>
<organism evidence="1 2">
    <name type="scientific">Gymnopilus dilepis</name>
    <dbReference type="NCBI Taxonomy" id="231916"/>
    <lineage>
        <taxon>Eukaryota</taxon>
        <taxon>Fungi</taxon>
        <taxon>Dikarya</taxon>
        <taxon>Basidiomycota</taxon>
        <taxon>Agaricomycotina</taxon>
        <taxon>Agaricomycetes</taxon>
        <taxon>Agaricomycetidae</taxon>
        <taxon>Agaricales</taxon>
        <taxon>Agaricineae</taxon>
        <taxon>Hymenogastraceae</taxon>
        <taxon>Gymnopilus</taxon>
    </lineage>
</organism>
<name>A0A409Y5P2_9AGAR</name>
<dbReference type="OrthoDB" id="3049674at2759"/>
<protein>
    <submittedName>
        <fullName evidence="1">Uncharacterized protein</fullName>
    </submittedName>
</protein>
<dbReference type="STRING" id="231916.A0A409Y5P2"/>
<evidence type="ECO:0000313" key="1">
    <source>
        <dbReference type="EMBL" id="PPQ98278.1"/>
    </source>
</evidence>
<sequence>MPHQYMRVASYNALPLVQEADKRFEQQLASAGLSRDEFFAQLAPLFLDAGVAGQYAACLVHRHYLLMDGERMVTRGSSSRPASVDDSPNIVADSWLPTGEAFEYRYTTEPAIATPPPKLFFDRFRSIMDKYRIDTVGICSAPDVTNLAPDFVLLERPGSHDREQVTNIVPRSSLIGNSTAVEAIWVAEQDSQGLAKIFQSLQSLPIFAILVLSWLV</sequence>
<accession>A0A409Y5P2</accession>
<dbReference type="EMBL" id="NHYE01001127">
    <property type="protein sequence ID" value="PPQ98278.1"/>
    <property type="molecule type" value="Genomic_DNA"/>
</dbReference>
<proteinExistence type="predicted"/>
<keyword evidence="2" id="KW-1185">Reference proteome</keyword>
<comment type="caution">
    <text evidence="1">The sequence shown here is derived from an EMBL/GenBank/DDBJ whole genome shotgun (WGS) entry which is preliminary data.</text>
</comment>
<dbReference type="Proteomes" id="UP000284706">
    <property type="component" value="Unassembled WGS sequence"/>
</dbReference>